<proteinExistence type="predicted"/>
<gene>
    <name evidence="2" type="ORF">MNBD_CHLOROFLEXI01-4212</name>
</gene>
<keyword evidence="1" id="KW-0812">Transmembrane</keyword>
<reference evidence="2" key="1">
    <citation type="submission" date="2018-06" db="EMBL/GenBank/DDBJ databases">
        <authorList>
            <person name="Zhirakovskaya E."/>
        </authorList>
    </citation>
    <scope>NUCLEOTIDE SEQUENCE</scope>
</reference>
<keyword evidence="1" id="KW-1133">Transmembrane helix</keyword>
<evidence type="ECO:0000256" key="1">
    <source>
        <dbReference type="SAM" id="Phobius"/>
    </source>
</evidence>
<protein>
    <submittedName>
        <fullName evidence="2">Uncharacterized protein</fullName>
    </submittedName>
</protein>
<accession>A0A3B0UL34</accession>
<dbReference type="EMBL" id="UOEU01000297">
    <property type="protein sequence ID" value="VAW31851.1"/>
    <property type="molecule type" value="Genomic_DNA"/>
</dbReference>
<sequence length="278" mass="30618">MRLKRKQTVFILFTLLIIFVVVPAVLAHPLGNFTINRYAHLNLQEESVAVFHIVDIAEIPTFQERQKMDTNGDGTVDEAEQAVYLAAQAVVLVENLSLTVNDTTMPITAESWSLAFPPGQGDLPTMRLELMATAVPPQSDVVWQLNYVDNNFPERVGWQETVVTAVDGLTILESNVSQEDVSNQLRNYPEDLLRAPMAVNQAVVQFAPVANGLANQSSVVETAVVVNNTNQLSQNNAANLLTTALDSSWATVTLLIVFGLGMGYVLFLQKSRHKERAK</sequence>
<evidence type="ECO:0000313" key="2">
    <source>
        <dbReference type="EMBL" id="VAW31851.1"/>
    </source>
</evidence>
<organism evidence="2">
    <name type="scientific">hydrothermal vent metagenome</name>
    <dbReference type="NCBI Taxonomy" id="652676"/>
    <lineage>
        <taxon>unclassified sequences</taxon>
        <taxon>metagenomes</taxon>
        <taxon>ecological metagenomes</taxon>
    </lineage>
</organism>
<feature type="transmembrane region" description="Helical" evidence="1">
    <location>
        <begin position="249"/>
        <end position="268"/>
    </location>
</feature>
<dbReference type="AlphaFoldDB" id="A0A3B0UL34"/>
<keyword evidence="1" id="KW-0472">Membrane</keyword>
<name>A0A3B0UL34_9ZZZZ</name>